<gene>
    <name evidence="3" type="primary">LOC121206145</name>
</gene>
<dbReference type="GeneID" id="121206145"/>
<feature type="compositionally biased region" description="Gly residues" evidence="1">
    <location>
        <begin position="90"/>
        <end position="103"/>
    </location>
</feature>
<organism evidence="2 3">
    <name type="scientific">Gossypium hirsutum</name>
    <name type="common">Upland cotton</name>
    <name type="synonym">Gossypium mexicanum</name>
    <dbReference type="NCBI Taxonomy" id="3635"/>
    <lineage>
        <taxon>Eukaryota</taxon>
        <taxon>Viridiplantae</taxon>
        <taxon>Streptophyta</taxon>
        <taxon>Embryophyta</taxon>
        <taxon>Tracheophyta</taxon>
        <taxon>Spermatophyta</taxon>
        <taxon>Magnoliopsida</taxon>
        <taxon>eudicotyledons</taxon>
        <taxon>Gunneridae</taxon>
        <taxon>Pentapetalae</taxon>
        <taxon>rosids</taxon>
        <taxon>malvids</taxon>
        <taxon>Malvales</taxon>
        <taxon>Malvaceae</taxon>
        <taxon>Malvoideae</taxon>
        <taxon>Gossypium</taxon>
    </lineage>
</organism>
<proteinExistence type="predicted"/>
<dbReference type="RefSeq" id="XP_040932400.1">
    <property type="nucleotide sequence ID" value="XM_041076466.1"/>
</dbReference>
<keyword evidence="2" id="KW-1185">Reference proteome</keyword>
<reference evidence="2" key="1">
    <citation type="journal article" date="2020" name="Nat. Genet.">
        <title>Genomic diversifications of five Gossypium allopolyploid species and their impact on cotton improvement.</title>
        <authorList>
            <person name="Chen Z.J."/>
            <person name="Sreedasyam A."/>
            <person name="Ando A."/>
            <person name="Song Q."/>
            <person name="De Santiago L.M."/>
            <person name="Hulse-Kemp A.M."/>
            <person name="Ding M."/>
            <person name="Ye W."/>
            <person name="Kirkbride R.C."/>
            <person name="Jenkins J."/>
            <person name="Plott C."/>
            <person name="Lovell J."/>
            <person name="Lin Y.M."/>
            <person name="Vaughn R."/>
            <person name="Liu B."/>
            <person name="Simpson S."/>
            <person name="Scheffler B.E."/>
            <person name="Wen L."/>
            <person name="Saski C.A."/>
            <person name="Grover C.E."/>
            <person name="Hu G."/>
            <person name="Conover J.L."/>
            <person name="Carlson J.W."/>
            <person name="Shu S."/>
            <person name="Boston L.B."/>
            <person name="Williams M."/>
            <person name="Peterson D.G."/>
            <person name="McGee K."/>
            <person name="Jones D.C."/>
            <person name="Wendel J.F."/>
            <person name="Stelly D.M."/>
            <person name="Grimwood J."/>
            <person name="Schmutz J."/>
        </authorList>
    </citation>
    <scope>NUCLEOTIDE SEQUENCE [LARGE SCALE GENOMIC DNA]</scope>
    <source>
        <strain evidence="2">cv. TM-1</strain>
    </source>
</reference>
<feature type="region of interest" description="Disordered" evidence="1">
    <location>
        <begin position="50"/>
        <end position="103"/>
    </location>
</feature>
<accession>A0ABM2YRK2</accession>
<evidence type="ECO:0000313" key="2">
    <source>
        <dbReference type="Proteomes" id="UP000818029"/>
    </source>
</evidence>
<reference evidence="3" key="2">
    <citation type="submission" date="2025-08" db="UniProtKB">
        <authorList>
            <consortium name="RefSeq"/>
        </authorList>
    </citation>
    <scope>IDENTIFICATION</scope>
</reference>
<feature type="compositionally biased region" description="Basic residues" evidence="1">
    <location>
        <begin position="64"/>
        <end position="76"/>
    </location>
</feature>
<protein>
    <submittedName>
        <fullName evidence="3">Uncharacterized protein isoform X2</fullName>
    </submittedName>
</protein>
<sequence length="127" mass="14149">MRMPLLQMGSEHCCEESILIPVILPSNSKTPGQTLTKSLYYRMLRQTGSLFSPKPKSGEGPAVHCRRRPPPRRPKLKNPSLFGRFKNQGMAGGRGQVTDAGGGWWPWQRQVGDGTSTARVFPFSSFF</sequence>
<evidence type="ECO:0000313" key="3">
    <source>
        <dbReference type="RefSeq" id="XP_040932400.1"/>
    </source>
</evidence>
<dbReference type="Proteomes" id="UP000818029">
    <property type="component" value="Chromosome A09"/>
</dbReference>
<name>A0ABM2YRK2_GOSHI</name>
<evidence type="ECO:0000256" key="1">
    <source>
        <dbReference type="SAM" id="MobiDB-lite"/>
    </source>
</evidence>